<evidence type="ECO:0000256" key="1">
    <source>
        <dbReference type="SAM" id="Coils"/>
    </source>
</evidence>
<name>A0A0D0EL17_9FLAO</name>
<dbReference type="Pfam" id="PF05569">
    <property type="entry name" value="Peptidase_M56"/>
    <property type="match status" value="1"/>
</dbReference>
<comment type="caution">
    <text evidence="4">The sequence shown here is derived from an EMBL/GenBank/DDBJ whole genome shotgun (WGS) entry which is preliminary data.</text>
</comment>
<dbReference type="EMBL" id="JPRK01000010">
    <property type="protein sequence ID" value="KIO52430.1"/>
    <property type="molecule type" value="Genomic_DNA"/>
</dbReference>
<dbReference type="OrthoDB" id="1522859at2"/>
<reference evidence="4 6" key="1">
    <citation type="submission" date="2015-01" db="EMBL/GenBank/DDBJ databases">
        <title>Genome of Flavobacterium hibernum DSM 12611.</title>
        <authorList>
            <person name="Stropko S.J."/>
            <person name="Pipes S.E."/>
            <person name="Newman J.D."/>
        </authorList>
    </citation>
    <scope>NUCLEOTIDE SEQUENCE [LARGE SCALE GENOMIC DNA]</scope>
    <source>
        <strain evidence="4 6">DSM 12611</strain>
    </source>
</reference>
<dbReference type="Proteomes" id="UP000198302">
    <property type="component" value="Unassembled WGS sequence"/>
</dbReference>
<feature type="domain" description="Peptidase M56" evidence="3">
    <location>
        <begin position="159"/>
        <end position="261"/>
    </location>
</feature>
<dbReference type="Proteomes" id="UP000032061">
    <property type="component" value="Unassembled WGS sequence"/>
</dbReference>
<organism evidence="4 6">
    <name type="scientific">Flavobacterium hibernum</name>
    <dbReference type="NCBI Taxonomy" id="37752"/>
    <lineage>
        <taxon>Bacteria</taxon>
        <taxon>Pseudomonadati</taxon>
        <taxon>Bacteroidota</taxon>
        <taxon>Flavobacteriia</taxon>
        <taxon>Flavobacteriales</taxon>
        <taxon>Flavobacteriaceae</taxon>
        <taxon>Flavobacterium</taxon>
    </lineage>
</organism>
<keyword evidence="7" id="KW-1185">Reference proteome</keyword>
<dbReference type="AlphaFoldDB" id="A0A0D0EL17"/>
<feature type="transmembrane region" description="Helical" evidence="2">
    <location>
        <begin position="271"/>
        <end position="290"/>
    </location>
</feature>
<dbReference type="CDD" id="cd07341">
    <property type="entry name" value="M56_BlaR1_MecR1_like"/>
    <property type="match status" value="1"/>
</dbReference>
<evidence type="ECO:0000256" key="2">
    <source>
        <dbReference type="SAM" id="Phobius"/>
    </source>
</evidence>
<keyword evidence="1" id="KW-0175">Coiled coil</keyword>
<feature type="transmembrane region" description="Helical" evidence="2">
    <location>
        <begin position="37"/>
        <end position="60"/>
    </location>
</feature>
<evidence type="ECO:0000313" key="6">
    <source>
        <dbReference type="Proteomes" id="UP000032061"/>
    </source>
</evidence>
<dbReference type="InterPro" id="IPR008756">
    <property type="entry name" value="Peptidase_M56"/>
</dbReference>
<evidence type="ECO:0000313" key="7">
    <source>
        <dbReference type="Proteomes" id="UP000198302"/>
    </source>
</evidence>
<dbReference type="PANTHER" id="PTHR34978:SF3">
    <property type="entry name" value="SLR0241 PROTEIN"/>
    <property type="match status" value="1"/>
</dbReference>
<dbReference type="InterPro" id="IPR052173">
    <property type="entry name" value="Beta-lactam_resp_regulator"/>
</dbReference>
<keyword evidence="2" id="KW-0472">Membrane</keyword>
<dbReference type="EMBL" id="MUGX01000015">
    <property type="protein sequence ID" value="OXA86641.1"/>
    <property type="molecule type" value="Genomic_DNA"/>
</dbReference>
<reference evidence="5 7" key="2">
    <citation type="submission" date="2016-11" db="EMBL/GenBank/DDBJ databases">
        <title>Whole genomes of Flavobacteriaceae.</title>
        <authorList>
            <person name="Stine C."/>
            <person name="Li C."/>
            <person name="Tadesse D."/>
        </authorList>
    </citation>
    <scope>NUCLEOTIDE SEQUENCE [LARGE SCALE GENOMIC DNA]</scope>
    <source>
        <strain evidence="5 7">ATCC 51468</strain>
    </source>
</reference>
<proteinExistence type="predicted"/>
<feature type="transmembrane region" description="Helical" evidence="2">
    <location>
        <begin position="96"/>
        <end position="118"/>
    </location>
</feature>
<protein>
    <submittedName>
        <fullName evidence="4">Peptidase M56</fullName>
    </submittedName>
</protein>
<gene>
    <name evidence="5" type="ORF">B0A73_13215</name>
    <name evidence="4" type="ORF">IW18_12475</name>
</gene>
<sequence length="595" mass="69315">METLLIYIAKSSGLLVLFYCAYYFLLRKETFFNSNRWFLLAGLVTSVILPFLVYTKIVWIEPTPEPSYTPTMKYSQLYVPNSHVIENSSFEINWNYIILAVYCIGFLALLIKFAIDFYSLNTVLKGKKVHQQADFKFVDIDQNIAPFSYFDYIVYNSSMYTPLELENIIEHEKVHSDQNHTVDVLVSRIFCVLFWFNPIIWLYKKAILQNLEFIADNEAAKKISDKKAYQYTLLKITTHESCVAITNHFYQSLIKKRIVMLNKNQSKKRNYLKYYAIIPALVVFVFLFQIKTLAQEKERKEVQEVTKKVDPIAVFKIQKNTTDKELKEMAEKLKLNHNVDVVISDVKRNAKNELIAIKVNIQKGSNGTQTLEIEGDEAIKSCGIIVTTEDNGKEKIGILTDDEIEKPIVIKNRIVEIRENNNNSVASPTPPTPPIPPVFPGGPIPQAPPVDMSKMPKPPVVPANTKDKVAMAKFDKEIAEFDKKMEAFEPDMSAYEKQIEEIMSQREAIYDKEMQKYEVAMEKFNADMEKFNQEIEQKYGKDSKEYKINMKQYELDTRRHDIDMRQLDKNMKLHDKAMKLYEKELKRKERESKRS</sequence>
<evidence type="ECO:0000313" key="4">
    <source>
        <dbReference type="EMBL" id="KIO52430.1"/>
    </source>
</evidence>
<evidence type="ECO:0000313" key="5">
    <source>
        <dbReference type="EMBL" id="OXA86641.1"/>
    </source>
</evidence>
<dbReference type="PANTHER" id="PTHR34978">
    <property type="entry name" value="POSSIBLE SENSOR-TRANSDUCER PROTEIN BLAR"/>
    <property type="match status" value="1"/>
</dbReference>
<keyword evidence="2" id="KW-0812">Transmembrane</keyword>
<feature type="transmembrane region" description="Helical" evidence="2">
    <location>
        <begin position="6"/>
        <end position="25"/>
    </location>
</feature>
<evidence type="ECO:0000259" key="3">
    <source>
        <dbReference type="Pfam" id="PF05569"/>
    </source>
</evidence>
<feature type="coiled-coil region" evidence="1">
    <location>
        <begin position="492"/>
        <end position="591"/>
    </location>
</feature>
<dbReference type="RefSeq" id="WP_041518156.1">
    <property type="nucleotide sequence ID" value="NZ_JPRK01000010.1"/>
</dbReference>
<keyword evidence="2" id="KW-1133">Transmembrane helix</keyword>
<accession>A0A0D0EL17</accession>
<dbReference type="STRING" id="37752.IW18_12475"/>